<evidence type="ECO:0000313" key="3">
    <source>
        <dbReference type="Proteomes" id="UP000310532"/>
    </source>
</evidence>
<evidence type="ECO:0000256" key="1">
    <source>
        <dbReference type="SAM" id="SignalP"/>
    </source>
</evidence>
<dbReference type="AlphaFoldDB" id="A0A4S2AJK0"/>
<dbReference type="InterPro" id="IPR044934">
    <property type="entry name" value="Streptopain_sf"/>
</dbReference>
<dbReference type="Proteomes" id="UP000310532">
    <property type="component" value="Unassembled WGS sequence"/>
</dbReference>
<evidence type="ECO:0000313" key="2">
    <source>
        <dbReference type="EMBL" id="TGY01228.1"/>
    </source>
</evidence>
<feature type="chain" id="PRO_5020330739" description="Spi protease inhibitor domain-containing protein" evidence="1">
    <location>
        <begin position="26"/>
        <end position="520"/>
    </location>
</feature>
<dbReference type="GO" id="GO:0006508">
    <property type="term" value="P:proteolysis"/>
    <property type="evidence" value="ECO:0007669"/>
    <property type="project" value="InterPro"/>
</dbReference>
<reference evidence="2 3" key="1">
    <citation type="submission" date="2019-04" db="EMBL/GenBank/DDBJ databases">
        <title>Microbes associate with the intestines of laboratory mice.</title>
        <authorList>
            <person name="Navarre W."/>
            <person name="Wong E."/>
            <person name="Huang K."/>
            <person name="Tropini C."/>
            <person name="Ng K."/>
            <person name="Yu B."/>
        </authorList>
    </citation>
    <scope>NUCLEOTIDE SEQUENCE [LARGE SCALE GENOMIC DNA]</scope>
    <source>
        <strain evidence="2 3">NM69_E16B</strain>
    </source>
</reference>
<comment type="caution">
    <text evidence="2">The sequence shown here is derived from an EMBL/GenBank/DDBJ whole genome shotgun (WGS) entry which is preliminary data.</text>
</comment>
<dbReference type="InterPro" id="IPR038765">
    <property type="entry name" value="Papain-like_cys_pep_sf"/>
</dbReference>
<keyword evidence="3" id="KW-1185">Reference proteome</keyword>
<dbReference type="SUPFAM" id="SSF54001">
    <property type="entry name" value="Cysteine proteinases"/>
    <property type="match status" value="1"/>
</dbReference>
<dbReference type="EMBL" id="SRYZ01000048">
    <property type="protein sequence ID" value="TGY01228.1"/>
    <property type="molecule type" value="Genomic_DNA"/>
</dbReference>
<keyword evidence="1" id="KW-0732">Signal</keyword>
<name>A0A4S2AJK0_9BACE</name>
<protein>
    <recommendedName>
        <fullName evidence="4">Spi protease inhibitor domain-containing protein</fullName>
    </recommendedName>
</protein>
<dbReference type="Gene3D" id="3.90.70.50">
    <property type="entry name" value="Peptidase C10, streptopain"/>
    <property type="match status" value="1"/>
</dbReference>
<evidence type="ECO:0008006" key="4">
    <source>
        <dbReference type="Google" id="ProtNLM"/>
    </source>
</evidence>
<dbReference type="InterPro" id="IPR000200">
    <property type="entry name" value="Peptidase_C10"/>
</dbReference>
<dbReference type="GO" id="GO:0008234">
    <property type="term" value="F:cysteine-type peptidase activity"/>
    <property type="evidence" value="ECO:0007669"/>
    <property type="project" value="InterPro"/>
</dbReference>
<organism evidence="2 3">
    <name type="scientific">Bacteroides muris</name>
    <name type="common">ex Afrizal et al. 2022</name>
    <dbReference type="NCBI Taxonomy" id="2516960"/>
    <lineage>
        <taxon>Bacteria</taxon>
        <taxon>Pseudomonadati</taxon>
        <taxon>Bacteroidota</taxon>
        <taxon>Bacteroidia</taxon>
        <taxon>Bacteroidales</taxon>
        <taxon>Bacteroidaceae</taxon>
        <taxon>Bacteroides</taxon>
    </lineage>
</organism>
<sequence length="520" mass="58683">MRTINYTIRTALVLTICAFVFSACTDTYEKDIATSNVQTRKLILTPEEYVSIAYDNPQELSEKDIIEVINDFQSIASQFKGEATTKGTNAIQANTISKYYLTNNNTIDRRNITHSIDNSKLNIPIYEVELSKNGNQKDFAIVCGDERAPKVLFYANDYETSSNEDNVGMRYLMEIAKLSSIEDIESIEEIKLLKRDSTLNKVSKELNIPKDQITRDFIKTKITTNENVTTREHNPIGGTTTPSGRILSIIPSMSNIAWHQEAPYNKQIPKGLRADGVGSYYEDNYPVGCANIAIASLFSILQPIMVGVTSNGREILIDWDYITSSRSLNSSSPAKMAEMASSLLRTIYNRTFSEPKYAVIKTYDEDNNPINIKVVTETTTTIQNMINYIKVVATYSGGTNAKFNPNTVLNSLLDQKPVLLFGNGHFVDKNHQPIDDPIYDSTPGHGWLIDGYCLAKKSGQARNDQYWSVNMGWGKNSSYVYFKTQDNFQNCDVTFPYNDEGVNITYYTQEQCMIYNIVKR</sequence>
<dbReference type="RefSeq" id="WP_136011076.1">
    <property type="nucleotide sequence ID" value="NZ_SRYZ01000048.1"/>
</dbReference>
<gene>
    <name evidence="2" type="ORF">E5355_15645</name>
</gene>
<accession>A0A4S2AJK0</accession>
<dbReference type="PROSITE" id="PS51257">
    <property type="entry name" value="PROKAR_LIPOPROTEIN"/>
    <property type="match status" value="1"/>
</dbReference>
<dbReference type="Pfam" id="PF01640">
    <property type="entry name" value="Peptidase_C10"/>
    <property type="match status" value="1"/>
</dbReference>
<proteinExistence type="predicted"/>
<feature type="signal peptide" evidence="1">
    <location>
        <begin position="1"/>
        <end position="25"/>
    </location>
</feature>